<evidence type="ECO:0000256" key="6">
    <source>
        <dbReference type="ARBA" id="ARBA00022840"/>
    </source>
</evidence>
<dbReference type="OrthoDB" id="18937at2759"/>
<evidence type="ECO:0000256" key="8">
    <source>
        <dbReference type="SAM" id="MobiDB-lite"/>
    </source>
</evidence>
<feature type="region of interest" description="Disordered" evidence="8">
    <location>
        <begin position="1"/>
        <end position="33"/>
    </location>
</feature>
<feature type="domain" description="Protein kinase" evidence="9">
    <location>
        <begin position="181"/>
        <end position="761"/>
    </location>
</feature>
<dbReference type="PANTHER" id="PTHR44167">
    <property type="entry name" value="OVARIAN-SPECIFIC SERINE/THREONINE-PROTEIN KINASE LOK-RELATED"/>
    <property type="match status" value="1"/>
</dbReference>
<dbReference type="Gene3D" id="3.30.200.20">
    <property type="entry name" value="Phosphorylase Kinase, domain 1"/>
    <property type="match status" value="1"/>
</dbReference>
<dbReference type="Pfam" id="PF00069">
    <property type="entry name" value="Pkinase"/>
    <property type="match status" value="2"/>
</dbReference>
<evidence type="ECO:0000256" key="2">
    <source>
        <dbReference type="ARBA" id="ARBA00022527"/>
    </source>
</evidence>
<dbReference type="InterPro" id="IPR000719">
    <property type="entry name" value="Prot_kinase_dom"/>
</dbReference>
<gene>
    <name evidence="10" type="primary">CDC7</name>
</gene>
<feature type="compositionally biased region" description="Low complexity" evidence="8">
    <location>
        <begin position="512"/>
        <end position="527"/>
    </location>
</feature>
<keyword evidence="5 10" id="KW-0418">Kinase</keyword>
<evidence type="ECO:0000313" key="10">
    <source>
        <dbReference type="EMBL" id="JAB88945.1"/>
    </source>
</evidence>
<reference evidence="10" key="2">
    <citation type="journal article" date="2014" name="BMC Genomics">
        <title>A genomic perspective to assessing quality of mass-reared SIT flies used in Mediterranean fruit fly (Ceratitis capitata) eradication in California.</title>
        <authorList>
            <person name="Calla B."/>
            <person name="Hall B."/>
            <person name="Hou S."/>
            <person name="Geib S.M."/>
        </authorList>
    </citation>
    <scope>NUCLEOTIDE SEQUENCE</scope>
</reference>
<keyword evidence="6 7" id="KW-0067">ATP-binding</keyword>
<dbReference type="SUPFAM" id="SSF56112">
    <property type="entry name" value="Protein kinase-like (PK-like)"/>
    <property type="match status" value="1"/>
</dbReference>
<evidence type="ECO:0000256" key="7">
    <source>
        <dbReference type="PROSITE-ProRule" id="PRU10141"/>
    </source>
</evidence>
<dbReference type="InterPro" id="IPR008271">
    <property type="entry name" value="Ser/Thr_kinase_AS"/>
</dbReference>
<feature type="region of interest" description="Disordered" evidence="8">
    <location>
        <begin position="487"/>
        <end position="527"/>
    </location>
</feature>
<evidence type="ECO:0000259" key="9">
    <source>
        <dbReference type="PROSITE" id="PS50011"/>
    </source>
</evidence>
<dbReference type="GO" id="GO:0005634">
    <property type="term" value="C:nucleus"/>
    <property type="evidence" value="ECO:0007669"/>
    <property type="project" value="TreeGrafter"/>
</dbReference>
<dbReference type="AlphaFoldDB" id="W8AK09"/>
<dbReference type="Gene3D" id="1.10.510.10">
    <property type="entry name" value="Transferase(Phosphotransferase) domain 1"/>
    <property type="match status" value="2"/>
</dbReference>
<feature type="compositionally biased region" description="Low complexity" evidence="8">
    <location>
        <begin position="74"/>
        <end position="97"/>
    </location>
</feature>
<evidence type="ECO:0000256" key="4">
    <source>
        <dbReference type="ARBA" id="ARBA00022741"/>
    </source>
</evidence>
<feature type="binding site" evidence="7">
    <location>
        <position position="217"/>
    </location>
    <ligand>
        <name>ATP</name>
        <dbReference type="ChEBI" id="CHEBI:30616"/>
    </ligand>
</feature>
<dbReference type="GO" id="GO:0044773">
    <property type="term" value="P:mitotic DNA damage checkpoint signaling"/>
    <property type="evidence" value="ECO:0007669"/>
    <property type="project" value="TreeGrafter"/>
</dbReference>
<keyword evidence="3" id="KW-0808">Transferase</keyword>
<reference evidence="10" key="1">
    <citation type="submission" date="2013-07" db="EMBL/GenBank/DDBJ databases">
        <authorList>
            <person name="Geib S."/>
        </authorList>
    </citation>
    <scope>NUCLEOTIDE SEQUENCE</scope>
</reference>
<protein>
    <recommendedName>
        <fullName evidence="1">non-specific serine/threonine protein kinase</fullName>
        <ecNumber evidence="1">2.7.11.1</ecNumber>
    </recommendedName>
</protein>
<feature type="region of interest" description="Disordered" evidence="8">
    <location>
        <begin position="341"/>
        <end position="378"/>
    </location>
</feature>
<evidence type="ECO:0000256" key="1">
    <source>
        <dbReference type="ARBA" id="ARBA00012513"/>
    </source>
</evidence>
<organism evidence="10">
    <name type="scientific">Ceratitis capitata</name>
    <name type="common">Mediterranean fruit fly</name>
    <name type="synonym">Tephritis capitata</name>
    <dbReference type="NCBI Taxonomy" id="7213"/>
    <lineage>
        <taxon>Eukaryota</taxon>
        <taxon>Metazoa</taxon>
        <taxon>Ecdysozoa</taxon>
        <taxon>Arthropoda</taxon>
        <taxon>Hexapoda</taxon>
        <taxon>Insecta</taxon>
        <taxon>Pterygota</taxon>
        <taxon>Neoptera</taxon>
        <taxon>Endopterygota</taxon>
        <taxon>Diptera</taxon>
        <taxon>Brachycera</taxon>
        <taxon>Muscomorpha</taxon>
        <taxon>Tephritoidea</taxon>
        <taxon>Tephritidae</taxon>
        <taxon>Ceratitis</taxon>
        <taxon>Ceratitis</taxon>
    </lineage>
</organism>
<dbReference type="InterPro" id="IPR011009">
    <property type="entry name" value="Kinase-like_dom_sf"/>
</dbReference>
<keyword evidence="10" id="KW-0132">Cell division</keyword>
<feature type="compositionally biased region" description="Basic residues" evidence="8">
    <location>
        <begin position="62"/>
        <end position="73"/>
    </location>
</feature>
<accession>W8AK09</accession>
<dbReference type="EMBL" id="GAMC01017610">
    <property type="protein sequence ID" value="JAB88945.1"/>
    <property type="molecule type" value="mRNA"/>
</dbReference>
<proteinExistence type="evidence at transcript level"/>
<sequence>MEKKSHKSTRNGNIIAHSGGGIGTTANTAGCGSTKERAHVISASTINSFSSGSKQRSSNSSHHNHTHHGHHTAASHQHQLNTHSQKQQQTQVQHAALHAASPALMLAVGKVTTESSKNTKVTSEHISNALDHVATVLSTVSPKLTSTTAATATTNTTAMRNKNEEAINDLRQRIPEIENIFDVHSRIGNGTFSTVLLGTLKKERELPEHLRRKFAIKHHIPTSHPDRIMKELQCMAKIGGTNNVVGINCCIRYNESVAFIMPYLQHDRFHDFFNKMDLAELQHYMRNLLIALRHVHKFNVIHRDVKPSNFLYNRRKRQFLLVDFGLAQQVFTTHIPTGTLESGCEQSNAPPALTSAAEGKRPRDGDETMSSKTVDGSNGSVASCDAYGGTKRLRCTAPQAEQELVGSATPHARGANSCIVGGSPFKMPLKQLNEITGAACNKSGTSAGAALAGVASSNNAHQNNNAAGGNGICEPTLGRQVKSAILGGGGGGSPASSRFHQKLRQSAGCARNANNNNNNTPESATGSNTAAAAIGGAQCADNNNAASRYNTNRNLSVANGPKCVCYGNPQVCNMCLVKKEMHASRAGTPGYRPPEVLLKYADQTTAVDIWAAGVIFLSILSSVYPFFKAPNDFVALAEMVTIFGDKTIRKTAFILDRLVTLSQKTKPLDLRKLCVRFRNRIKFSSPELLKKYQRTDGTCEVCRNCDQFHFNCLCSESSYITEPLDEDDPFPPSAYDLLYKLLEVNPLQRITADEALRHPFFSETKVTAVAGNNNVQGAAIAVESSQKKSARDKVEP</sequence>
<keyword evidence="10" id="KW-0131">Cell cycle</keyword>
<dbReference type="GO" id="GO:0004674">
    <property type="term" value="F:protein serine/threonine kinase activity"/>
    <property type="evidence" value="ECO:0007669"/>
    <property type="project" value="UniProtKB-KW"/>
</dbReference>
<dbReference type="PROSITE" id="PS00108">
    <property type="entry name" value="PROTEIN_KINASE_ST"/>
    <property type="match status" value="1"/>
</dbReference>
<feature type="compositionally biased region" description="Low complexity" evidence="8">
    <location>
        <begin position="48"/>
        <end position="61"/>
    </location>
</feature>
<dbReference type="GO" id="GO:0051301">
    <property type="term" value="P:cell division"/>
    <property type="evidence" value="ECO:0007669"/>
    <property type="project" value="UniProtKB-KW"/>
</dbReference>
<evidence type="ECO:0000256" key="5">
    <source>
        <dbReference type="ARBA" id="ARBA00022777"/>
    </source>
</evidence>
<dbReference type="GO" id="GO:0005524">
    <property type="term" value="F:ATP binding"/>
    <property type="evidence" value="ECO:0007669"/>
    <property type="project" value="UniProtKB-UniRule"/>
</dbReference>
<feature type="compositionally biased region" description="Polar residues" evidence="8">
    <location>
        <begin position="368"/>
        <end position="378"/>
    </location>
</feature>
<keyword evidence="4 7" id="KW-0547">Nucleotide-binding</keyword>
<dbReference type="FunFam" id="3.30.200.20:FF:000765">
    <property type="entry name" value="Cdc7 kinase, isoform B"/>
    <property type="match status" value="1"/>
</dbReference>
<keyword evidence="2" id="KW-0723">Serine/threonine-protein kinase</keyword>
<feature type="region of interest" description="Disordered" evidence="8">
    <location>
        <begin position="48"/>
        <end position="97"/>
    </location>
</feature>
<evidence type="ECO:0000256" key="3">
    <source>
        <dbReference type="ARBA" id="ARBA00022679"/>
    </source>
</evidence>
<dbReference type="EC" id="2.7.11.1" evidence="1"/>
<dbReference type="SMART" id="SM00220">
    <property type="entry name" value="S_TKc"/>
    <property type="match status" value="1"/>
</dbReference>
<dbReference type="PANTHER" id="PTHR44167:SF23">
    <property type="entry name" value="CDC7 KINASE, ISOFORM A-RELATED"/>
    <property type="match status" value="1"/>
</dbReference>
<dbReference type="PROSITE" id="PS50011">
    <property type="entry name" value="PROTEIN_KINASE_DOM"/>
    <property type="match status" value="1"/>
</dbReference>
<dbReference type="PROSITE" id="PS00107">
    <property type="entry name" value="PROTEIN_KINASE_ATP"/>
    <property type="match status" value="1"/>
</dbReference>
<dbReference type="InterPro" id="IPR017441">
    <property type="entry name" value="Protein_kinase_ATP_BS"/>
</dbReference>
<name>W8AK09_CERCA</name>